<proteinExistence type="predicted"/>
<sequence length="1000" mass="110220">MRRVSTVVDGNANYDELLEYRLTDEDRAKYGPSASLESKQQHACTHIARHLLEKRHTVIVPRYSGFVSEGSTPNNDREYQFFEETCAPLGIRVRQQNYSETSTIGMGKRSSAEEAMLETVLEDAQAYYRSRDAISAGLVRQLTLFSVSFFRTAVAFHRKGAVLPGVLVQANDHSPVRVAYSMVMKGLGIPRIYLQHAEVTSLFPPLDFEYSILRNAHSKSIYESLGPASGQVFVLPRYREPFAAEDLGKELVAPVTVAIYPTSRVVVEGLKAVIKSLRSNAGVGKIVIKQHPAAARQLQDVLDGMSVEFAPAIPDERHLALVGNSAVVTELLHLGIPVYQNFTFDPVSPDYYGFVAKGLTQSVTVENLAGEFWRPYRLDAAWRAAFKQLDPSVDTAYETERDQFLAEMQRLRAAVVPAGRGGRMRGSFKARLKAETKRGLIGLINASPAISAPVLDFALSGASKLGNFLTLYSYLGANYLRNRTNIPVKSGRWGADKTPGQSRTDPASALPLVEATLGNLRDPAAWIAENQRLGVFGDDLVIRALENMFQDRRPELGDVFAGFSAWPEGSTVGTWVYLKRAEWGNIALDVAELDRIGVYVHGLGAEKVAKPLLERLLLLALIRNGTTSQLDAFWGRAATTTIETIGTNVRIGLLQKLYDDQRSMAQAVATRQRIEATSSPFELLKLRNMDYLSGRASPGWTHERAEELFGKLAPGGAAREFREIAVPFYDRFRSNMVLMEIRTDRLQVTSALDHIRQCLNEGKPFSFVRLSDGEGYLFPGHPHFSADDSRNRERHWWDTELPRDLSARIIERAQKAIAAADILGIPSVYRFIRDTSDTTRALSQSLQGRGLLQVLAGLPPLLSKDVRLSEDKMNVSLFSDLQTVLDLASNARRAFLVGSVKREHLPAPLSALATLSTVTIPTHARTASNERYIPNTTALPFVYETILGALDDVGPGDLVLVAGGIVGKIMLGHASMRGAVALDIGSVIDDWVSGGQKSLR</sequence>
<accession>A0A178I3S5</accession>
<dbReference type="Proteomes" id="UP000078389">
    <property type="component" value="Unassembled WGS sequence"/>
</dbReference>
<dbReference type="EMBL" id="LVVY01000035">
    <property type="protein sequence ID" value="OAM81237.1"/>
    <property type="molecule type" value="Genomic_DNA"/>
</dbReference>
<evidence type="ECO:0000313" key="2">
    <source>
        <dbReference type="Proteomes" id="UP000078389"/>
    </source>
</evidence>
<name>A0A178I3S5_9HYPH</name>
<keyword evidence="2" id="KW-1185">Reference proteome</keyword>
<dbReference type="AlphaFoldDB" id="A0A178I3S5"/>
<comment type="caution">
    <text evidence="1">The sequence shown here is derived from an EMBL/GenBank/DDBJ whole genome shotgun (WGS) entry which is preliminary data.</text>
</comment>
<protein>
    <submittedName>
        <fullName evidence="1">Uncharacterized protein</fullName>
    </submittedName>
</protein>
<gene>
    <name evidence="1" type="ORF">A3840_01670</name>
</gene>
<organism evidence="1 2">
    <name type="scientific">Devosia elaeis</name>
    <dbReference type="NCBI Taxonomy" id="1770058"/>
    <lineage>
        <taxon>Bacteria</taxon>
        <taxon>Pseudomonadati</taxon>
        <taxon>Pseudomonadota</taxon>
        <taxon>Alphaproteobacteria</taxon>
        <taxon>Hyphomicrobiales</taxon>
        <taxon>Devosiaceae</taxon>
        <taxon>Devosia</taxon>
    </lineage>
</organism>
<dbReference type="STRING" id="1770058.A3840_01670"/>
<evidence type="ECO:0000313" key="1">
    <source>
        <dbReference type="EMBL" id="OAM81237.1"/>
    </source>
</evidence>
<reference evidence="1 2" key="1">
    <citation type="submission" date="2016-03" db="EMBL/GenBank/DDBJ databases">
        <title>Genome sequencing of Devosia sp. S37.</title>
        <authorList>
            <person name="Mohd Nor M."/>
        </authorList>
    </citation>
    <scope>NUCLEOTIDE SEQUENCE [LARGE SCALE GENOMIC DNA]</scope>
    <source>
        <strain evidence="1 2">S37</strain>
    </source>
</reference>